<name>A0A9P8CD98_9HELO</name>
<evidence type="ECO:0008006" key="3">
    <source>
        <dbReference type="Google" id="ProtNLM"/>
    </source>
</evidence>
<feature type="non-terminal residue" evidence="1">
    <location>
        <position position="132"/>
    </location>
</feature>
<feature type="non-terminal residue" evidence="1">
    <location>
        <position position="1"/>
    </location>
</feature>
<reference evidence="1" key="1">
    <citation type="journal article" date="2021" name="IMA Fungus">
        <title>Genomic characterization of three marine fungi, including Emericellopsis atlantica sp. nov. with signatures of a generalist lifestyle and marine biomass degradation.</title>
        <authorList>
            <person name="Hagestad O.C."/>
            <person name="Hou L."/>
            <person name="Andersen J.H."/>
            <person name="Hansen E.H."/>
            <person name="Altermark B."/>
            <person name="Li C."/>
            <person name="Kuhnert E."/>
            <person name="Cox R.J."/>
            <person name="Crous P.W."/>
            <person name="Spatafora J.W."/>
            <person name="Lail K."/>
            <person name="Amirebrahimi M."/>
            <person name="Lipzen A."/>
            <person name="Pangilinan J."/>
            <person name="Andreopoulos W."/>
            <person name="Hayes R.D."/>
            <person name="Ng V."/>
            <person name="Grigoriev I.V."/>
            <person name="Jackson S.A."/>
            <person name="Sutton T.D.S."/>
            <person name="Dobson A.D.W."/>
            <person name="Rama T."/>
        </authorList>
    </citation>
    <scope>NUCLEOTIDE SEQUENCE</scope>
    <source>
        <strain evidence="1">TRa3180A</strain>
    </source>
</reference>
<keyword evidence="2" id="KW-1185">Reference proteome</keyword>
<proteinExistence type="predicted"/>
<dbReference type="EMBL" id="MU254277">
    <property type="protein sequence ID" value="KAG9241066.1"/>
    <property type="molecule type" value="Genomic_DNA"/>
</dbReference>
<dbReference type="AlphaFoldDB" id="A0A9P8CD98"/>
<dbReference type="Pfam" id="PF12013">
    <property type="entry name" value="OrsD"/>
    <property type="match status" value="1"/>
</dbReference>
<protein>
    <recommendedName>
        <fullName evidence="3">C2H2-type domain-containing protein</fullName>
    </recommendedName>
</protein>
<comment type="caution">
    <text evidence="1">The sequence shown here is derived from an EMBL/GenBank/DDBJ whole genome shotgun (WGS) entry which is preliminary data.</text>
</comment>
<dbReference type="Proteomes" id="UP000887226">
    <property type="component" value="Unassembled WGS sequence"/>
</dbReference>
<evidence type="ECO:0000313" key="2">
    <source>
        <dbReference type="Proteomes" id="UP000887226"/>
    </source>
</evidence>
<dbReference type="InterPro" id="IPR022698">
    <property type="entry name" value="OrsD"/>
</dbReference>
<sequence>LLLCTICGHCLQPRPDVWAPHLRQHPHHLRGAQLKHLQELFSSYRLAAPEDVDVPSSGKTGPARAIRGLRVVDGWQCLVCEEGLTRSLATMKVHVSKVHQQKPGGHKKQPLWRACKLQTYFAENRLIRYFVV</sequence>
<gene>
    <name evidence="1" type="ORF">BJ878DRAFT_394823</name>
</gene>
<evidence type="ECO:0000313" key="1">
    <source>
        <dbReference type="EMBL" id="KAG9241066.1"/>
    </source>
</evidence>
<dbReference type="OrthoDB" id="3546520at2759"/>
<organism evidence="1 2">
    <name type="scientific">Calycina marina</name>
    <dbReference type="NCBI Taxonomy" id="1763456"/>
    <lineage>
        <taxon>Eukaryota</taxon>
        <taxon>Fungi</taxon>
        <taxon>Dikarya</taxon>
        <taxon>Ascomycota</taxon>
        <taxon>Pezizomycotina</taxon>
        <taxon>Leotiomycetes</taxon>
        <taxon>Helotiales</taxon>
        <taxon>Pezizellaceae</taxon>
        <taxon>Calycina</taxon>
    </lineage>
</organism>
<accession>A0A9P8CD98</accession>